<dbReference type="GeneID" id="87755299"/>
<protein>
    <submittedName>
        <fullName evidence="4">Putative hydrolases of HD superfamily</fullName>
    </submittedName>
</protein>
<dbReference type="PANTHER" id="PTHR11845:SF13">
    <property type="entry name" value="5'-DEOXYNUCLEOTIDASE HDDC2"/>
    <property type="match status" value="1"/>
</dbReference>
<dbReference type="GO" id="GO:0002953">
    <property type="term" value="F:5'-deoxynucleotidase activity"/>
    <property type="evidence" value="ECO:0007669"/>
    <property type="project" value="InterPro"/>
</dbReference>
<dbReference type="AlphaFoldDB" id="A0A1G5UZZ6"/>
<evidence type="ECO:0000313" key="4">
    <source>
        <dbReference type="EMBL" id="SDA39203.1"/>
    </source>
</evidence>
<evidence type="ECO:0000256" key="1">
    <source>
        <dbReference type="ARBA" id="ARBA00022723"/>
    </source>
</evidence>
<dbReference type="SUPFAM" id="SSF109604">
    <property type="entry name" value="HD-domain/PDEase-like"/>
    <property type="match status" value="1"/>
</dbReference>
<dbReference type="InterPro" id="IPR039356">
    <property type="entry name" value="YfbR/HDDC2"/>
</dbReference>
<dbReference type="GO" id="GO:0005737">
    <property type="term" value="C:cytoplasm"/>
    <property type="evidence" value="ECO:0007669"/>
    <property type="project" value="TreeGrafter"/>
</dbReference>
<accession>A0A1G5UZZ6</accession>
<dbReference type="GO" id="GO:0046872">
    <property type="term" value="F:metal ion binding"/>
    <property type="evidence" value="ECO:0007669"/>
    <property type="project" value="UniProtKB-KW"/>
</dbReference>
<proteinExistence type="predicted"/>
<keyword evidence="1" id="KW-0479">Metal-binding</keyword>
<reference evidence="4 5" key="1">
    <citation type="submission" date="2016-10" db="EMBL/GenBank/DDBJ databases">
        <authorList>
            <person name="de Groot N.N."/>
        </authorList>
    </citation>
    <scope>NUCLEOTIDE SEQUENCE [LARGE SCALE GENOMIC DNA]</scope>
    <source>
        <strain evidence="4 5">DSM 15230</strain>
    </source>
</reference>
<feature type="domain" description="HD" evidence="3">
    <location>
        <begin position="16"/>
        <end position="177"/>
    </location>
</feature>
<evidence type="ECO:0000313" key="5">
    <source>
        <dbReference type="Proteomes" id="UP000199689"/>
    </source>
</evidence>
<gene>
    <name evidence="4" type="ORF">SAMN02910343_00251</name>
</gene>
<keyword evidence="5" id="KW-1185">Reference proteome</keyword>
<organism evidence="4 5">
    <name type="scientific">Allisonella histaminiformans</name>
    <dbReference type="NCBI Taxonomy" id="209880"/>
    <lineage>
        <taxon>Bacteria</taxon>
        <taxon>Bacillati</taxon>
        <taxon>Bacillota</taxon>
        <taxon>Negativicutes</taxon>
        <taxon>Veillonellales</taxon>
        <taxon>Veillonellaceae</taxon>
        <taxon>Allisonella</taxon>
    </lineage>
</organism>
<dbReference type="EMBL" id="FMXA01000004">
    <property type="protein sequence ID" value="SDA39203.1"/>
    <property type="molecule type" value="Genomic_DNA"/>
</dbReference>
<dbReference type="InterPro" id="IPR006674">
    <property type="entry name" value="HD_domain"/>
</dbReference>
<keyword evidence="2 4" id="KW-0378">Hydrolase</keyword>
<evidence type="ECO:0000256" key="2">
    <source>
        <dbReference type="ARBA" id="ARBA00022801"/>
    </source>
</evidence>
<dbReference type="STRING" id="209880.SAMN02910343_00251"/>
<dbReference type="Gene3D" id="1.10.3210.10">
    <property type="entry name" value="Hypothetical protein af1432"/>
    <property type="match status" value="1"/>
</dbReference>
<dbReference type="Proteomes" id="UP000199689">
    <property type="component" value="Unassembled WGS sequence"/>
</dbReference>
<evidence type="ECO:0000259" key="3">
    <source>
        <dbReference type="Pfam" id="PF13023"/>
    </source>
</evidence>
<sequence length="206" mass="23991">MKKDRLDKQLEFILAIDKEKNIFRQTYVSDASRMENDAEHAWHMAVMCMILSEYAEHPIDKLKTMTMLLIHDLVEIYAGDTYAYAGVDAEEIHQREYAAAEKLYGMLPEEQGIYFMNLWKEFEEGKSPEAQFARTMDRIQPMMLNAATDGRAWKEHKVRLSQIMKRNEHTAEGSSVLWDYALKHFVMPHVESGEIIDDETHSTGLK</sequence>
<dbReference type="PANTHER" id="PTHR11845">
    <property type="entry name" value="5'-DEOXYNUCLEOTIDASE HDDC2"/>
    <property type="match status" value="1"/>
</dbReference>
<dbReference type="Pfam" id="PF13023">
    <property type="entry name" value="HD_3"/>
    <property type="match status" value="1"/>
</dbReference>
<dbReference type="RefSeq" id="WP_091363018.1">
    <property type="nucleotide sequence ID" value="NZ_FMXA01000004.1"/>
</dbReference>
<dbReference type="OrthoDB" id="9796032at2"/>
<name>A0A1G5UZZ6_9FIRM</name>